<keyword evidence="11" id="KW-1185">Reference proteome</keyword>
<evidence type="ECO:0000256" key="1">
    <source>
        <dbReference type="ARBA" id="ARBA00004141"/>
    </source>
</evidence>
<evidence type="ECO:0000256" key="9">
    <source>
        <dbReference type="SAM" id="Phobius"/>
    </source>
</evidence>
<dbReference type="GO" id="GO:0016020">
    <property type="term" value="C:membrane"/>
    <property type="evidence" value="ECO:0007669"/>
    <property type="project" value="UniProtKB-SubCell"/>
</dbReference>
<keyword evidence="5 9" id="KW-1133">Transmembrane helix</keyword>
<keyword evidence="8" id="KW-0407">Ion channel</keyword>
<dbReference type="GO" id="GO:0015743">
    <property type="term" value="P:malate transport"/>
    <property type="evidence" value="ECO:0007669"/>
    <property type="project" value="InterPro"/>
</dbReference>
<evidence type="ECO:0000256" key="4">
    <source>
        <dbReference type="ARBA" id="ARBA00022692"/>
    </source>
</evidence>
<comment type="similarity">
    <text evidence="2">Belongs to the aromatic acid exporter (TC 2.A.85) family.</text>
</comment>
<evidence type="ECO:0000313" key="10">
    <source>
        <dbReference type="EnsemblPlants" id="Kaladp0011s0304.1.v1.1"/>
    </source>
</evidence>
<accession>A0A7N0RGU3</accession>
<feature type="transmembrane region" description="Helical" evidence="9">
    <location>
        <begin position="90"/>
        <end position="109"/>
    </location>
</feature>
<evidence type="ECO:0000313" key="11">
    <source>
        <dbReference type="Proteomes" id="UP000594263"/>
    </source>
</evidence>
<feature type="transmembrane region" description="Helical" evidence="9">
    <location>
        <begin position="148"/>
        <end position="169"/>
    </location>
</feature>
<keyword evidence="3" id="KW-0813">Transport</keyword>
<feature type="transmembrane region" description="Helical" evidence="9">
    <location>
        <begin position="116"/>
        <end position="136"/>
    </location>
</feature>
<feature type="transmembrane region" description="Helical" evidence="9">
    <location>
        <begin position="7"/>
        <end position="26"/>
    </location>
</feature>
<evidence type="ECO:0000256" key="2">
    <source>
        <dbReference type="ARBA" id="ARBA00007079"/>
    </source>
</evidence>
<name>A0A7N0RGU3_KALFE</name>
<evidence type="ECO:0000256" key="5">
    <source>
        <dbReference type="ARBA" id="ARBA00022989"/>
    </source>
</evidence>
<dbReference type="OMA" id="IFAKWEP"/>
<dbReference type="Pfam" id="PF11744">
    <property type="entry name" value="ALMT"/>
    <property type="match status" value="1"/>
</dbReference>
<protein>
    <recommendedName>
        <fullName evidence="12">Aluminum-activated malate transporter</fullName>
    </recommendedName>
</protein>
<dbReference type="InterPro" id="IPR020966">
    <property type="entry name" value="ALMT"/>
</dbReference>
<evidence type="ECO:0008006" key="12">
    <source>
        <dbReference type="Google" id="ProtNLM"/>
    </source>
</evidence>
<evidence type="ECO:0000256" key="7">
    <source>
        <dbReference type="ARBA" id="ARBA00023136"/>
    </source>
</evidence>
<keyword evidence="6" id="KW-0406">Ion transport</keyword>
<proteinExistence type="inferred from homology"/>
<sequence>MIRSRRIVHSMKMALALTLVSIIYYVRPLYDSFGVAAVWAVMTVVVVSEFTVGATISKCLNRDFATLLAGALGILAEYLARLSGDQGKPILLGVFVFFLAAASTFTRFFPKVKARYDYGVLIFILTFSLVAVSGARVTDVMELALQRLSTIIIGASTCLVISIFVYPVWAGEDLHNLVALNLENLSHYIHGRLTRAFIRLSPCPSSSETHRYHLHLANIESCAGFGGEYFKERSNERPSTDEDEAVLHAYRHRSIINSKATVDNLVNFARWEPGHGGFGLRHPWKKYSHIAALTRECASHIEALNASVTFGIKASAELQARIQKPCAVICSESSQALRCLSLSIREMTDHQSSLAEAHIRNSKTAAEDLTLILKTQSLDTANVLGLMQTATAASVLISAVTKIDRLAEAISELSKQAKFKSSLTSSPTLSTSPC</sequence>
<dbReference type="AlphaFoldDB" id="A0A7N0RGU3"/>
<organism evidence="10 11">
    <name type="scientific">Kalanchoe fedtschenkoi</name>
    <name type="common">Lavender scallops</name>
    <name type="synonym">South American air plant</name>
    <dbReference type="NCBI Taxonomy" id="63787"/>
    <lineage>
        <taxon>Eukaryota</taxon>
        <taxon>Viridiplantae</taxon>
        <taxon>Streptophyta</taxon>
        <taxon>Embryophyta</taxon>
        <taxon>Tracheophyta</taxon>
        <taxon>Spermatophyta</taxon>
        <taxon>Magnoliopsida</taxon>
        <taxon>eudicotyledons</taxon>
        <taxon>Gunneridae</taxon>
        <taxon>Pentapetalae</taxon>
        <taxon>Saxifragales</taxon>
        <taxon>Crassulaceae</taxon>
        <taxon>Kalanchoe</taxon>
    </lineage>
</organism>
<dbReference type="Proteomes" id="UP000594263">
    <property type="component" value="Unplaced"/>
</dbReference>
<comment type="subcellular location">
    <subcellularLocation>
        <location evidence="1">Membrane</location>
        <topology evidence="1">Multi-pass membrane protein</topology>
    </subcellularLocation>
</comment>
<evidence type="ECO:0000256" key="6">
    <source>
        <dbReference type="ARBA" id="ARBA00023065"/>
    </source>
</evidence>
<evidence type="ECO:0000256" key="8">
    <source>
        <dbReference type="ARBA" id="ARBA00023303"/>
    </source>
</evidence>
<reference evidence="10" key="1">
    <citation type="submission" date="2021-01" db="UniProtKB">
        <authorList>
            <consortium name="EnsemblPlants"/>
        </authorList>
    </citation>
    <scope>IDENTIFICATION</scope>
</reference>
<feature type="transmembrane region" description="Helical" evidence="9">
    <location>
        <begin position="64"/>
        <end position="84"/>
    </location>
</feature>
<evidence type="ECO:0000256" key="3">
    <source>
        <dbReference type="ARBA" id="ARBA00022448"/>
    </source>
</evidence>
<keyword evidence="4 9" id="KW-0812">Transmembrane</keyword>
<dbReference type="PANTHER" id="PTHR31086">
    <property type="entry name" value="ALUMINUM-ACTIVATED MALATE TRANSPORTER 10"/>
    <property type="match status" value="1"/>
</dbReference>
<dbReference type="GO" id="GO:0034220">
    <property type="term" value="P:monoatomic ion transmembrane transport"/>
    <property type="evidence" value="ECO:0007669"/>
    <property type="project" value="UniProtKB-KW"/>
</dbReference>
<feature type="transmembrane region" description="Helical" evidence="9">
    <location>
        <begin position="32"/>
        <end position="52"/>
    </location>
</feature>
<dbReference type="Gramene" id="Kaladp0011s0304.1.v1.1">
    <property type="protein sequence ID" value="Kaladp0011s0304.1.v1.1"/>
    <property type="gene ID" value="Kaladp0011s0304.v1.1"/>
</dbReference>
<dbReference type="EnsemblPlants" id="Kaladp0011s0304.1.v1.1">
    <property type="protein sequence ID" value="Kaladp0011s0304.1.v1.1"/>
    <property type="gene ID" value="Kaladp0011s0304.v1.1"/>
</dbReference>
<keyword evidence="7 9" id="KW-0472">Membrane</keyword>